<sequence length="103" mass="11905">MHIRKGKTRLKKSEIRTEETKSAQGIPRIHNSEGLELQSTASQEKEKPRGQREEIGVFIFKYPLHFADPPTRNIEKTTRALPLPCSTPTWYEVPRVHGRLDDL</sequence>
<name>A0ABN7AR71_9HEMI</name>
<feature type="compositionally biased region" description="Basic and acidic residues" evidence="1">
    <location>
        <begin position="11"/>
        <end position="21"/>
    </location>
</feature>
<organism evidence="2 3">
    <name type="scientific">Nesidiocoris tenuis</name>
    <dbReference type="NCBI Taxonomy" id="355587"/>
    <lineage>
        <taxon>Eukaryota</taxon>
        <taxon>Metazoa</taxon>
        <taxon>Ecdysozoa</taxon>
        <taxon>Arthropoda</taxon>
        <taxon>Hexapoda</taxon>
        <taxon>Insecta</taxon>
        <taxon>Pterygota</taxon>
        <taxon>Neoptera</taxon>
        <taxon>Paraneoptera</taxon>
        <taxon>Hemiptera</taxon>
        <taxon>Heteroptera</taxon>
        <taxon>Panheteroptera</taxon>
        <taxon>Cimicomorpha</taxon>
        <taxon>Miridae</taxon>
        <taxon>Dicyphina</taxon>
        <taxon>Nesidiocoris</taxon>
    </lineage>
</organism>
<evidence type="ECO:0000256" key="1">
    <source>
        <dbReference type="SAM" id="MobiDB-lite"/>
    </source>
</evidence>
<dbReference type="Proteomes" id="UP001307889">
    <property type="component" value="Chromosome 5"/>
</dbReference>
<proteinExistence type="predicted"/>
<accession>A0ABN7AR71</accession>
<keyword evidence="3" id="KW-1185">Reference proteome</keyword>
<protein>
    <submittedName>
        <fullName evidence="2">Uncharacterized protein</fullName>
    </submittedName>
</protein>
<dbReference type="EMBL" id="AP028913">
    <property type="protein sequence ID" value="BES94704.1"/>
    <property type="molecule type" value="Genomic_DNA"/>
</dbReference>
<reference evidence="2 3" key="1">
    <citation type="submission" date="2023-09" db="EMBL/GenBank/DDBJ databases">
        <title>Nesidiocoris tenuis whole genome shotgun sequence.</title>
        <authorList>
            <person name="Shibata T."/>
            <person name="Shimoda M."/>
            <person name="Kobayashi T."/>
            <person name="Uehara T."/>
        </authorList>
    </citation>
    <scope>NUCLEOTIDE SEQUENCE [LARGE SCALE GENOMIC DNA]</scope>
    <source>
        <strain evidence="2 3">Japan</strain>
    </source>
</reference>
<feature type="compositionally biased region" description="Basic and acidic residues" evidence="1">
    <location>
        <begin position="43"/>
        <end position="52"/>
    </location>
</feature>
<feature type="compositionally biased region" description="Basic residues" evidence="1">
    <location>
        <begin position="1"/>
        <end position="10"/>
    </location>
</feature>
<evidence type="ECO:0000313" key="2">
    <source>
        <dbReference type="EMBL" id="BES94704.1"/>
    </source>
</evidence>
<gene>
    <name evidence="2" type="ORF">NTJ_07513</name>
</gene>
<feature type="region of interest" description="Disordered" evidence="1">
    <location>
        <begin position="1"/>
        <end position="52"/>
    </location>
</feature>
<evidence type="ECO:0000313" key="3">
    <source>
        <dbReference type="Proteomes" id="UP001307889"/>
    </source>
</evidence>